<dbReference type="InterPro" id="IPR050124">
    <property type="entry name" value="tRNA_CCA-adding_enzyme"/>
</dbReference>
<evidence type="ECO:0000256" key="2">
    <source>
        <dbReference type="ARBA" id="ARBA00022694"/>
    </source>
</evidence>
<dbReference type="STRING" id="561720.SAMN06275492_11931"/>
<keyword evidence="6" id="KW-0067">ATP-binding</keyword>
<keyword evidence="8 9" id="KW-0694">RNA-binding</keyword>
<evidence type="ECO:0000256" key="5">
    <source>
        <dbReference type="ARBA" id="ARBA00022741"/>
    </source>
</evidence>
<dbReference type="OrthoDB" id="9805698at2"/>
<sequence length="380" mass="41564">MVRFSSSPISIFPSDVPVWIVGGAVRDLLSHKAPSDWDLVAQMDVKDISKATGGKVVGPEGKQVCVFSLSGSVIEIGSLDGRSIESDLARRDFTVNAMAIDRHGRILDPFGGQKDLSLKRLRFVPELEDRLRDDPVRALRFCRFAATLGLMPMKDELCRLARFVQDNHGPFGAIPLERVGREMSKGLAFPEAFLETLGLAGLRELFLPSIELKGRPIPTGPIDLALSLGLLGFMSDSERIFDLALSWGVPSRTRKYGLRYGSVLRALSGSMSLLEAVKLLPLFDELRSDRLMELLLLGCTGNGLWKDGLDKLDTARSALERASQRGIPLSGGEIASITGPGPHVGPCLDMMIRKVLCDPYLSPEDARSSIVAYCKKTDER</sequence>
<evidence type="ECO:0000256" key="6">
    <source>
        <dbReference type="ARBA" id="ARBA00022840"/>
    </source>
</evidence>
<keyword evidence="4" id="KW-0479">Metal-binding</keyword>
<dbReference type="SUPFAM" id="SSF81891">
    <property type="entry name" value="Poly A polymerase C-terminal region-like"/>
    <property type="match status" value="1"/>
</dbReference>
<evidence type="ECO:0000256" key="1">
    <source>
        <dbReference type="ARBA" id="ARBA00022679"/>
    </source>
</evidence>
<dbReference type="SUPFAM" id="SSF81301">
    <property type="entry name" value="Nucleotidyltransferase"/>
    <property type="match status" value="1"/>
</dbReference>
<dbReference type="Gene3D" id="3.30.460.10">
    <property type="entry name" value="Beta Polymerase, domain 2"/>
    <property type="match status" value="1"/>
</dbReference>
<dbReference type="EMBL" id="FXBB01000019">
    <property type="protein sequence ID" value="SMG34081.1"/>
    <property type="molecule type" value="Genomic_DNA"/>
</dbReference>
<keyword evidence="2" id="KW-0819">tRNA processing</keyword>
<evidence type="ECO:0000313" key="11">
    <source>
        <dbReference type="EMBL" id="SMG34081.1"/>
    </source>
</evidence>
<dbReference type="Pfam" id="PF01743">
    <property type="entry name" value="PolyA_pol"/>
    <property type="match status" value="2"/>
</dbReference>
<evidence type="ECO:0000256" key="4">
    <source>
        <dbReference type="ARBA" id="ARBA00022723"/>
    </source>
</evidence>
<dbReference type="Gene3D" id="1.10.3090.10">
    <property type="entry name" value="cca-adding enzyme, domain 2"/>
    <property type="match status" value="1"/>
</dbReference>
<keyword evidence="5" id="KW-0547">Nucleotide-binding</keyword>
<dbReference type="InterPro" id="IPR002646">
    <property type="entry name" value="PolA_pol_head_dom"/>
</dbReference>
<evidence type="ECO:0000256" key="3">
    <source>
        <dbReference type="ARBA" id="ARBA00022695"/>
    </source>
</evidence>
<dbReference type="PANTHER" id="PTHR47545:SF1">
    <property type="entry name" value="MULTIFUNCTIONAL CCA PROTEIN"/>
    <property type="match status" value="1"/>
</dbReference>
<protein>
    <submittedName>
        <fullName evidence="11">Poly A polymerase head domain-containing protein</fullName>
    </submittedName>
</protein>
<dbReference type="RefSeq" id="WP_143340869.1">
    <property type="nucleotide sequence ID" value="NZ_FXBB01000019.1"/>
</dbReference>
<evidence type="ECO:0000256" key="7">
    <source>
        <dbReference type="ARBA" id="ARBA00022842"/>
    </source>
</evidence>
<dbReference type="AlphaFoldDB" id="A0A1X7K0T1"/>
<dbReference type="GO" id="GO:0008033">
    <property type="term" value="P:tRNA processing"/>
    <property type="evidence" value="ECO:0007669"/>
    <property type="project" value="UniProtKB-KW"/>
</dbReference>
<dbReference type="PANTHER" id="PTHR47545">
    <property type="entry name" value="MULTIFUNCTIONAL CCA PROTEIN"/>
    <property type="match status" value="1"/>
</dbReference>
<keyword evidence="3" id="KW-0548">Nucleotidyltransferase</keyword>
<proteinExistence type="inferred from homology"/>
<evidence type="ECO:0000256" key="8">
    <source>
        <dbReference type="ARBA" id="ARBA00022884"/>
    </source>
</evidence>
<dbReference type="GO" id="GO:0003723">
    <property type="term" value="F:RNA binding"/>
    <property type="evidence" value="ECO:0007669"/>
    <property type="project" value="UniProtKB-KW"/>
</dbReference>
<accession>A0A1X7K0T1</accession>
<evidence type="ECO:0000259" key="10">
    <source>
        <dbReference type="Pfam" id="PF01743"/>
    </source>
</evidence>
<dbReference type="GO" id="GO:0016779">
    <property type="term" value="F:nucleotidyltransferase activity"/>
    <property type="evidence" value="ECO:0007669"/>
    <property type="project" value="UniProtKB-KW"/>
</dbReference>
<feature type="domain" description="Poly A polymerase head" evidence="10">
    <location>
        <begin position="18"/>
        <end position="51"/>
    </location>
</feature>
<evidence type="ECO:0000256" key="9">
    <source>
        <dbReference type="RuleBase" id="RU003953"/>
    </source>
</evidence>
<dbReference type="GO" id="GO:0046872">
    <property type="term" value="F:metal ion binding"/>
    <property type="evidence" value="ECO:0007669"/>
    <property type="project" value="UniProtKB-KW"/>
</dbReference>
<keyword evidence="7" id="KW-0460">Magnesium</keyword>
<keyword evidence="12" id="KW-1185">Reference proteome</keyword>
<keyword evidence="1 9" id="KW-0808">Transferase</keyword>
<evidence type="ECO:0000313" key="12">
    <source>
        <dbReference type="Proteomes" id="UP000193355"/>
    </source>
</evidence>
<gene>
    <name evidence="11" type="ORF">SAMN06275492_11931</name>
</gene>
<organism evidence="11 12">
    <name type="scientific">Dethiosulfovibrio salsuginis</name>
    <dbReference type="NCBI Taxonomy" id="561720"/>
    <lineage>
        <taxon>Bacteria</taxon>
        <taxon>Thermotogati</taxon>
        <taxon>Synergistota</taxon>
        <taxon>Synergistia</taxon>
        <taxon>Synergistales</taxon>
        <taxon>Dethiosulfovibrionaceae</taxon>
        <taxon>Dethiosulfovibrio</taxon>
    </lineage>
</organism>
<feature type="domain" description="Poly A polymerase head" evidence="10">
    <location>
        <begin position="83"/>
        <end position="122"/>
    </location>
</feature>
<dbReference type="GO" id="GO:0005524">
    <property type="term" value="F:ATP binding"/>
    <property type="evidence" value="ECO:0007669"/>
    <property type="project" value="UniProtKB-KW"/>
</dbReference>
<reference evidence="12" key="1">
    <citation type="submission" date="2017-04" db="EMBL/GenBank/DDBJ databases">
        <authorList>
            <person name="Varghese N."/>
            <person name="Submissions S."/>
        </authorList>
    </citation>
    <scope>NUCLEOTIDE SEQUENCE [LARGE SCALE GENOMIC DNA]</scope>
    <source>
        <strain evidence="12">USBA 82</strain>
    </source>
</reference>
<dbReference type="InterPro" id="IPR043519">
    <property type="entry name" value="NT_sf"/>
</dbReference>
<comment type="similarity">
    <text evidence="9">Belongs to the tRNA nucleotidyltransferase/poly(A) polymerase family.</text>
</comment>
<dbReference type="Proteomes" id="UP000193355">
    <property type="component" value="Unassembled WGS sequence"/>
</dbReference>
<name>A0A1X7K0T1_9BACT</name>